<dbReference type="EMBL" id="JAUFQC010000027">
    <property type="protein sequence ID" value="MDN3611392.1"/>
    <property type="molecule type" value="Genomic_DNA"/>
</dbReference>
<organism evidence="1 2">
    <name type="scientific">Vibrio ostreicida</name>
    <dbReference type="NCBI Taxonomy" id="526588"/>
    <lineage>
        <taxon>Bacteria</taxon>
        <taxon>Pseudomonadati</taxon>
        <taxon>Pseudomonadota</taxon>
        <taxon>Gammaproteobacteria</taxon>
        <taxon>Vibrionales</taxon>
        <taxon>Vibrionaceae</taxon>
        <taxon>Vibrio</taxon>
    </lineage>
</organism>
<accession>A0ABT8BZ65</accession>
<evidence type="ECO:0000313" key="1">
    <source>
        <dbReference type="EMBL" id="MDN3611392.1"/>
    </source>
</evidence>
<comment type="caution">
    <text evidence="1">The sequence shown here is derived from an EMBL/GenBank/DDBJ whole genome shotgun (WGS) entry which is preliminary data.</text>
</comment>
<proteinExistence type="predicted"/>
<sequence length="51" mass="5813">MFILAKLPNRVSREEGLRYHRLLAFSSSPLVPHSITRTTLADHLARALSRI</sequence>
<name>A0ABT8BZ65_9VIBR</name>
<gene>
    <name evidence="1" type="ORF">QWZ16_17460</name>
</gene>
<keyword evidence="2" id="KW-1185">Reference proteome</keyword>
<reference evidence="2" key="1">
    <citation type="journal article" date="2019" name="Int. J. Syst. Evol. Microbiol.">
        <title>The Global Catalogue of Microorganisms (GCM) 10K type strain sequencing project: providing services to taxonomists for standard genome sequencing and annotation.</title>
        <authorList>
            <consortium name="The Broad Institute Genomics Platform"/>
            <consortium name="The Broad Institute Genome Sequencing Center for Infectious Disease"/>
            <person name="Wu L."/>
            <person name="Ma J."/>
        </authorList>
    </citation>
    <scope>NUCLEOTIDE SEQUENCE [LARGE SCALE GENOMIC DNA]</scope>
    <source>
        <strain evidence="2">CECT 7398</strain>
    </source>
</reference>
<dbReference type="RefSeq" id="WP_290312905.1">
    <property type="nucleotide sequence ID" value="NZ_JAUFQC010000027.1"/>
</dbReference>
<evidence type="ECO:0000313" key="2">
    <source>
        <dbReference type="Proteomes" id="UP001238540"/>
    </source>
</evidence>
<dbReference type="Proteomes" id="UP001238540">
    <property type="component" value="Unassembled WGS sequence"/>
</dbReference>
<protein>
    <submittedName>
        <fullName evidence="1">Uncharacterized protein</fullName>
    </submittedName>
</protein>